<reference evidence="4" key="1">
    <citation type="journal article" date="2014" name="Genome Announc.">
        <title>Genome sequence and annotation of Acremonium chrysogenum, producer of the beta-lactam antibiotic cephalosporin C.</title>
        <authorList>
            <person name="Terfehr D."/>
            <person name="Dahlmann T.A."/>
            <person name="Specht T."/>
            <person name="Zadra I."/>
            <person name="Kuernsteiner H."/>
            <person name="Kueck U."/>
        </authorList>
    </citation>
    <scope>NUCLEOTIDE SEQUENCE [LARGE SCALE GENOMIC DNA]</scope>
    <source>
        <strain evidence="4">ATCC 11550 / CBS 779.69 / DSM 880 / IAM 14645 / JCM 23072 / IMI 49137</strain>
    </source>
</reference>
<proteinExistence type="predicted"/>
<feature type="transmembrane region" description="Helical" evidence="2">
    <location>
        <begin position="35"/>
        <end position="53"/>
    </location>
</feature>
<gene>
    <name evidence="3" type="ORF">ACRE_024860</name>
</gene>
<evidence type="ECO:0000256" key="2">
    <source>
        <dbReference type="SAM" id="Phobius"/>
    </source>
</evidence>
<feature type="transmembrane region" description="Helical" evidence="2">
    <location>
        <begin position="169"/>
        <end position="187"/>
    </location>
</feature>
<evidence type="ECO:0000313" key="4">
    <source>
        <dbReference type="Proteomes" id="UP000029964"/>
    </source>
</evidence>
<comment type="caution">
    <text evidence="3">The sequence shown here is derived from an EMBL/GenBank/DDBJ whole genome shotgun (WGS) entry which is preliminary data.</text>
</comment>
<dbReference type="EMBL" id="JPKY01000017">
    <property type="protein sequence ID" value="KFH46636.1"/>
    <property type="molecule type" value="Genomic_DNA"/>
</dbReference>
<feature type="transmembrane region" description="Helical" evidence="2">
    <location>
        <begin position="120"/>
        <end position="138"/>
    </location>
</feature>
<dbReference type="Proteomes" id="UP000029964">
    <property type="component" value="Unassembled WGS sequence"/>
</dbReference>
<keyword evidence="2" id="KW-1133">Transmembrane helix</keyword>
<keyword evidence="2" id="KW-0472">Membrane</keyword>
<protein>
    <submittedName>
        <fullName evidence="3">Uncharacterized protein</fullName>
    </submittedName>
</protein>
<keyword evidence="2" id="KW-0812">Transmembrane</keyword>
<evidence type="ECO:0000313" key="3">
    <source>
        <dbReference type="EMBL" id="KFH46636.1"/>
    </source>
</evidence>
<dbReference type="HOGENOM" id="CLU_566138_0_0_1"/>
<feature type="compositionally biased region" description="Polar residues" evidence="1">
    <location>
        <begin position="316"/>
        <end position="334"/>
    </location>
</feature>
<name>A0A086TBA4_HAPC1</name>
<feature type="transmembrane region" description="Helical" evidence="2">
    <location>
        <begin position="199"/>
        <end position="223"/>
    </location>
</feature>
<keyword evidence="4" id="KW-1185">Reference proteome</keyword>
<dbReference type="OrthoDB" id="8300194at2759"/>
<feature type="region of interest" description="Disordered" evidence="1">
    <location>
        <begin position="281"/>
        <end position="334"/>
    </location>
</feature>
<evidence type="ECO:0000256" key="1">
    <source>
        <dbReference type="SAM" id="MobiDB-lite"/>
    </source>
</evidence>
<feature type="compositionally biased region" description="Low complexity" evidence="1">
    <location>
        <begin position="283"/>
        <end position="299"/>
    </location>
</feature>
<feature type="transmembrane region" description="Helical" evidence="2">
    <location>
        <begin position="65"/>
        <end position="82"/>
    </location>
</feature>
<accession>A0A086TBA4</accession>
<dbReference type="PANTHER" id="PTHR42029">
    <property type="entry name" value="AN04G07800"/>
    <property type="match status" value="1"/>
</dbReference>
<dbReference type="AlphaFoldDB" id="A0A086TBA4"/>
<feature type="transmembrane region" description="Helical" evidence="2">
    <location>
        <begin position="88"/>
        <end position="108"/>
    </location>
</feature>
<dbReference type="PANTHER" id="PTHR42029:SF3">
    <property type="entry name" value="AN04G07800"/>
    <property type="match status" value="1"/>
</dbReference>
<organism evidence="3 4">
    <name type="scientific">Hapsidospora chrysogenum (strain ATCC 11550 / CBS 779.69 / DSM 880 / IAM 14645 / JCM 23072 / IMI 49137)</name>
    <name type="common">Acremonium chrysogenum</name>
    <dbReference type="NCBI Taxonomy" id="857340"/>
    <lineage>
        <taxon>Eukaryota</taxon>
        <taxon>Fungi</taxon>
        <taxon>Dikarya</taxon>
        <taxon>Ascomycota</taxon>
        <taxon>Pezizomycotina</taxon>
        <taxon>Sordariomycetes</taxon>
        <taxon>Hypocreomycetidae</taxon>
        <taxon>Hypocreales</taxon>
        <taxon>Bionectriaceae</taxon>
        <taxon>Hapsidospora</taxon>
    </lineage>
</organism>
<sequence length="482" mass="52801">MAPSYPPPSAVHVVARADSMDINDDSTRKEIILEAWGQGFNVGALLIIILIVLCNYRKGVLLHKLILIELLLAIPHGAFIFFKPPSYGWILSGTATVLYMSYTLHNVISWIKIRPFLPGWGGRFFIISLAAVQPYWVLETWANFDYFNNLGHSFFGYSRYLEPLVRDPWWIFTTIKLVLVINKNYDYTLPLLIRTSPRFGVMLLCMLLSIIFLITDVFVTALASGPSGINPYWRDVNVHAQLALVFKCASDAIFLDDFKSVLDRIAESALKYFANLPGPSGGNTCNNNNNNTNTNSSSSNHKEANGTGAGAGSRVTPVTSPRTRNSSSLGFRRPSASTYRFTGAQQPRHFVHISAENADGGGSRVGGIVTEGSSVSELPLARHTRDGSWPTFAAGREGGNFADQQRAIRADTTITVEENDEAADPVLLARLQRRADSEEGILSSGVVATGLPSLDHGWGKAPDLINKRLREESLGTNGRLGG</sequence>